<reference evidence="1 2" key="1">
    <citation type="submission" date="2018-06" db="EMBL/GenBank/DDBJ databases">
        <authorList>
            <consortium name="Pathogen Informatics"/>
            <person name="Doyle S."/>
        </authorList>
    </citation>
    <scope>NUCLEOTIDE SEQUENCE [LARGE SCALE GENOMIC DNA]</scope>
    <source>
        <strain evidence="1 2">NCTC204</strain>
    </source>
</reference>
<dbReference type="AlphaFoldDB" id="A0A378A2K5"/>
<name>A0A378A2K5_KLEPN</name>
<gene>
    <name evidence="1" type="ORF">NCTC204_02600</name>
</gene>
<accession>A0A378A2K5</accession>
<dbReference type="Proteomes" id="UP000255192">
    <property type="component" value="Unassembled WGS sequence"/>
</dbReference>
<dbReference type="Gene3D" id="1.10.3230.30">
    <property type="entry name" value="Phage gp6-like head-tail connector protein"/>
    <property type="match status" value="1"/>
</dbReference>
<dbReference type="EMBL" id="UGMD01000002">
    <property type="protein sequence ID" value="STU94615.1"/>
    <property type="molecule type" value="Genomic_DNA"/>
</dbReference>
<sequence length="163" mass="18593">MAETIELAEAKLHCRIDGDDEDLLIQAYIDAALEVCQKHIGKRFDSGLELTPAIKIGCLMYVSQLYEYRTMISDVEAKEVPLAVSALWSVYRDVGGVLMPWQPLRRCTEPGCNKRVKSGKCDEHKREVWRAQDARRGHRRARGYSAAWEKYRAPVSKTLSPVR</sequence>
<dbReference type="InterPro" id="IPR006450">
    <property type="entry name" value="Phage_HK97_gp6-like"/>
</dbReference>
<dbReference type="InterPro" id="IPR021146">
    <property type="entry name" value="Phage_gp6-like_head-tail"/>
</dbReference>
<dbReference type="Pfam" id="PF05135">
    <property type="entry name" value="Phage_connect_1"/>
    <property type="match status" value="1"/>
</dbReference>
<dbReference type="NCBIfam" id="TIGR01560">
    <property type="entry name" value="put_DNA_pack"/>
    <property type="match status" value="1"/>
</dbReference>
<evidence type="ECO:0000313" key="2">
    <source>
        <dbReference type="Proteomes" id="UP000255192"/>
    </source>
</evidence>
<dbReference type="CDD" id="cd08054">
    <property type="entry name" value="gp6"/>
    <property type="match status" value="1"/>
</dbReference>
<proteinExistence type="predicted"/>
<protein>
    <submittedName>
        <fullName evidence="1">Phage QLRG family, putative DNA packaging</fullName>
    </submittedName>
</protein>
<organism evidence="1 2">
    <name type="scientific">Klebsiella pneumoniae</name>
    <dbReference type="NCBI Taxonomy" id="573"/>
    <lineage>
        <taxon>Bacteria</taxon>
        <taxon>Pseudomonadati</taxon>
        <taxon>Pseudomonadota</taxon>
        <taxon>Gammaproteobacteria</taxon>
        <taxon>Enterobacterales</taxon>
        <taxon>Enterobacteriaceae</taxon>
        <taxon>Klebsiella/Raoultella group</taxon>
        <taxon>Klebsiella</taxon>
        <taxon>Klebsiella pneumoniae complex</taxon>
    </lineage>
</organism>
<evidence type="ECO:0000313" key="1">
    <source>
        <dbReference type="EMBL" id="STU94615.1"/>
    </source>
</evidence>